<dbReference type="AlphaFoldDB" id="A0A5B0GMB0"/>
<dbReference type="GO" id="GO:0003677">
    <property type="term" value="F:DNA binding"/>
    <property type="evidence" value="ECO:0007669"/>
    <property type="project" value="UniProtKB-KW"/>
</dbReference>
<dbReference type="InterPro" id="IPR010992">
    <property type="entry name" value="IHF-like_DNA-bd_dom_sf"/>
</dbReference>
<accession>A0A5B0GMB0</accession>
<name>A0A5B0GMB0_9BURK</name>
<evidence type="ECO:0000256" key="1">
    <source>
        <dbReference type="ARBA" id="ARBA00010529"/>
    </source>
</evidence>
<evidence type="ECO:0008006" key="5">
    <source>
        <dbReference type="Google" id="ProtNLM"/>
    </source>
</evidence>
<comment type="similarity">
    <text evidence="1">Belongs to the bacterial histone-like protein family.</text>
</comment>
<dbReference type="Pfam" id="PF00216">
    <property type="entry name" value="Bac_DNA_binding"/>
    <property type="match status" value="1"/>
</dbReference>
<organism evidence="3 4">
    <name type="scientific">Paraburkholderia panacisoli</name>
    <dbReference type="NCBI Taxonomy" id="2603818"/>
    <lineage>
        <taxon>Bacteria</taxon>
        <taxon>Pseudomonadati</taxon>
        <taxon>Pseudomonadota</taxon>
        <taxon>Betaproteobacteria</taxon>
        <taxon>Burkholderiales</taxon>
        <taxon>Burkholderiaceae</taxon>
        <taxon>Paraburkholderia</taxon>
    </lineage>
</organism>
<gene>
    <name evidence="3" type="ORF">FVF58_32730</name>
</gene>
<proteinExistence type="inferred from homology"/>
<comment type="caution">
    <text evidence="3">The sequence shown here is derived from an EMBL/GenBank/DDBJ whole genome shotgun (WGS) entry which is preliminary data.</text>
</comment>
<evidence type="ECO:0000313" key="3">
    <source>
        <dbReference type="EMBL" id="KAA1004392.1"/>
    </source>
</evidence>
<keyword evidence="4" id="KW-1185">Reference proteome</keyword>
<dbReference type="EMBL" id="VTUZ01000028">
    <property type="protein sequence ID" value="KAA1004392.1"/>
    <property type="molecule type" value="Genomic_DNA"/>
</dbReference>
<dbReference type="GO" id="GO:0030527">
    <property type="term" value="F:structural constituent of chromatin"/>
    <property type="evidence" value="ECO:0007669"/>
    <property type="project" value="InterPro"/>
</dbReference>
<dbReference type="Proteomes" id="UP000325273">
    <property type="component" value="Unassembled WGS sequence"/>
</dbReference>
<protein>
    <recommendedName>
        <fullName evidence="5">DNA-binding protein HU-beta</fullName>
    </recommendedName>
</protein>
<evidence type="ECO:0000256" key="2">
    <source>
        <dbReference type="ARBA" id="ARBA00023125"/>
    </source>
</evidence>
<dbReference type="Gene3D" id="4.10.520.10">
    <property type="entry name" value="IHF-like DNA-binding proteins"/>
    <property type="match status" value="1"/>
</dbReference>
<sequence length="41" mass="4233">MGHPIDRVGRNAATGAEIQRPAATTIKFTAGKAFKHAVNGA</sequence>
<keyword evidence="2" id="KW-0238">DNA-binding</keyword>
<reference evidence="3 4" key="1">
    <citation type="submission" date="2019-08" db="EMBL/GenBank/DDBJ databases">
        <title>Paraburkholderia sp. DCY113.</title>
        <authorList>
            <person name="Kang J."/>
        </authorList>
    </citation>
    <scope>NUCLEOTIDE SEQUENCE [LARGE SCALE GENOMIC DNA]</scope>
    <source>
        <strain evidence="3 4">DCY113</strain>
    </source>
</reference>
<dbReference type="InterPro" id="IPR000119">
    <property type="entry name" value="Hist_DNA-bd"/>
</dbReference>
<evidence type="ECO:0000313" key="4">
    <source>
        <dbReference type="Proteomes" id="UP000325273"/>
    </source>
</evidence>
<dbReference type="SUPFAM" id="SSF47729">
    <property type="entry name" value="IHF-like DNA-binding proteins"/>
    <property type="match status" value="1"/>
</dbReference>